<keyword evidence="1" id="KW-0472">Membrane</keyword>
<name>A0A2P2KJB9_RHIMU</name>
<keyword evidence="1" id="KW-0812">Transmembrane</keyword>
<dbReference type="EMBL" id="GGEC01025319">
    <property type="protein sequence ID" value="MBX05803.1"/>
    <property type="molecule type" value="Transcribed_RNA"/>
</dbReference>
<evidence type="ECO:0000256" key="1">
    <source>
        <dbReference type="SAM" id="Phobius"/>
    </source>
</evidence>
<organism evidence="2">
    <name type="scientific">Rhizophora mucronata</name>
    <name type="common">Asiatic mangrove</name>
    <dbReference type="NCBI Taxonomy" id="61149"/>
    <lineage>
        <taxon>Eukaryota</taxon>
        <taxon>Viridiplantae</taxon>
        <taxon>Streptophyta</taxon>
        <taxon>Embryophyta</taxon>
        <taxon>Tracheophyta</taxon>
        <taxon>Spermatophyta</taxon>
        <taxon>Magnoliopsida</taxon>
        <taxon>eudicotyledons</taxon>
        <taxon>Gunneridae</taxon>
        <taxon>Pentapetalae</taxon>
        <taxon>rosids</taxon>
        <taxon>fabids</taxon>
        <taxon>Malpighiales</taxon>
        <taxon>Rhizophoraceae</taxon>
        <taxon>Rhizophora</taxon>
    </lineage>
</organism>
<dbReference type="EMBL" id="GGEC01025318">
    <property type="protein sequence ID" value="MBX05802.1"/>
    <property type="molecule type" value="Transcribed_RNA"/>
</dbReference>
<keyword evidence="1" id="KW-1133">Transmembrane helix</keyword>
<feature type="transmembrane region" description="Helical" evidence="1">
    <location>
        <begin position="106"/>
        <end position="126"/>
    </location>
</feature>
<feature type="transmembrane region" description="Helical" evidence="1">
    <location>
        <begin position="83"/>
        <end position="100"/>
    </location>
</feature>
<accession>A0A2P2KJB9</accession>
<dbReference type="AlphaFoldDB" id="A0A2P2KJB9"/>
<reference evidence="2" key="1">
    <citation type="submission" date="2018-02" db="EMBL/GenBank/DDBJ databases">
        <title>Rhizophora mucronata_Transcriptome.</title>
        <authorList>
            <person name="Meera S.P."/>
            <person name="Sreeshan A."/>
            <person name="Augustine A."/>
        </authorList>
    </citation>
    <scope>NUCLEOTIDE SEQUENCE</scope>
    <source>
        <tissue evidence="2">Leaf</tissue>
    </source>
</reference>
<sequence length="132" mass="14865">MEAAKEEFLKEFGEDYGYPNGPKSIDDIRATEFKRLDQNGIVYLDHAGATLYSELQMEAIFKDLTSSVYGNPRILLFKKKKRLFISLLQLGIMLVLLHHVSRFISLIKVLVGYIITLMGLLLLIAAGTDLGD</sequence>
<evidence type="ECO:0000313" key="2">
    <source>
        <dbReference type="EMBL" id="MBX05803.1"/>
    </source>
</evidence>
<proteinExistence type="predicted"/>
<protein>
    <submittedName>
        <fullName evidence="2">Molybdenum cofactor sulfurase</fullName>
    </submittedName>
</protein>